<dbReference type="KEGG" id="vg:8746689"/>
<dbReference type="EMBL" id="GU071086">
    <property type="protein sequence ID" value="ADB04215.1"/>
    <property type="molecule type" value="Genomic_DNA"/>
</dbReference>
<proteinExistence type="predicted"/>
<reference evidence="2 3" key="1">
    <citation type="journal article" date="2009" name="Proc. Natl. Acad. Sci. U.S.A.">
        <title>Giant Marseillevirus highlights the role of amoebae as a melting pot in emergence of chimeric microorganisms.</title>
        <authorList>
            <person name="Boyer M."/>
            <person name="Yutin N."/>
            <person name="Pagnier I."/>
            <person name="Barrassi L."/>
            <person name="Fournous G."/>
            <person name="Espinosa L."/>
            <person name="Robert C."/>
            <person name="Azza S."/>
            <person name="Sun S."/>
            <person name="Rossmann M.G."/>
            <person name="Suzan-Monti M."/>
            <person name="La Scola B."/>
            <person name="Koonin E.V."/>
            <person name="Raoult D."/>
        </authorList>
    </citation>
    <scope>NUCLEOTIDE SEQUENCE [LARGE SCALE GENOMIC DNA]</scope>
    <source>
        <strain evidence="2 3">T19</strain>
    </source>
</reference>
<dbReference type="OrthoDB" id="24615at10239"/>
<evidence type="ECO:0000256" key="1">
    <source>
        <dbReference type="SAM" id="Coils"/>
    </source>
</evidence>
<organismHost>
    <name type="scientific">Acanthamoeba</name>
    <dbReference type="NCBI Taxonomy" id="5754"/>
</organismHost>
<gene>
    <name evidence="2" type="ORF">MAR_ORF453</name>
</gene>
<dbReference type="Proteomes" id="UP000029780">
    <property type="component" value="Segment"/>
</dbReference>
<keyword evidence="1" id="KW-0175">Coiled coil</keyword>
<evidence type="ECO:0000313" key="3">
    <source>
        <dbReference type="Proteomes" id="UP000029780"/>
    </source>
</evidence>
<feature type="coiled-coil region" evidence="1">
    <location>
        <begin position="162"/>
        <end position="189"/>
    </location>
</feature>
<sequence length="216" mass="25188">MDQKEILGFPLLMEKYKESHSKEKEKPLKSAILKLVVKYLKKHTDAEDGDITTEVKVEDAEKKCECKREYYFIDVCRHGRPFSSETISVKVFLKGWNSWSYDKEVIYHWREVQNQGKTRIFPFRFHESYSLDRGLSQILGVVGKTRLVEFRRERSQKLSGKVQILQGDLKSATEKLVSLEQENKKLQNLLAELYAPGGTLAKEAERDFMEKGTFSQ</sequence>
<protein>
    <submittedName>
        <fullName evidence="2">Uncharacterized protein</fullName>
    </submittedName>
</protein>
<organism evidence="2 3">
    <name type="scientific">Marseillevirus marseillevirus</name>
    <name type="common">GBM</name>
    <dbReference type="NCBI Taxonomy" id="694581"/>
    <lineage>
        <taxon>Viruses</taxon>
        <taxon>Varidnaviria</taxon>
        <taxon>Bamfordvirae</taxon>
        <taxon>Nucleocytoviricota</taxon>
        <taxon>Megaviricetes</taxon>
        <taxon>Pimascovirales</taxon>
        <taxon>Pimascovirales incertae sedis</taxon>
        <taxon>Marseilleviridae</taxon>
        <taxon>Marseillevirus</taxon>
        <taxon>Marseillevirus massiliense</taxon>
    </lineage>
</organism>
<keyword evidence="3" id="KW-1185">Reference proteome</keyword>
<dbReference type="RefSeq" id="YP_003407177.1">
    <property type="nucleotide sequence ID" value="NC_013756.1"/>
</dbReference>
<evidence type="ECO:0000313" key="2">
    <source>
        <dbReference type="EMBL" id="ADB04215.1"/>
    </source>
</evidence>
<name>D2XB88_GBMV</name>
<dbReference type="GeneID" id="8746689"/>
<accession>D2XB88</accession>